<feature type="transmembrane region" description="Helical" evidence="8">
    <location>
        <begin position="496"/>
        <end position="512"/>
    </location>
</feature>
<dbReference type="AlphaFoldDB" id="A0A0F4ZJU8"/>
<evidence type="ECO:0000256" key="3">
    <source>
        <dbReference type="ARBA" id="ARBA00022692"/>
    </source>
</evidence>
<dbReference type="PANTHER" id="PTHR43731">
    <property type="entry name" value="RHOMBOID PROTEASE"/>
    <property type="match status" value="1"/>
</dbReference>
<dbReference type="SUPFAM" id="SSF144091">
    <property type="entry name" value="Rhomboid-like"/>
    <property type="match status" value="1"/>
</dbReference>
<evidence type="ECO:0000256" key="2">
    <source>
        <dbReference type="ARBA" id="ARBA00009045"/>
    </source>
</evidence>
<evidence type="ECO:0000256" key="8">
    <source>
        <dbReference type="SAM" id="Phobius"/>
    </source>
</evidence>
<evidence type="ECO:0000256" key="1">
    <source>
        <dbReference type="ARBA" id="ARBA00004141"/>
    </source>
</evidence>
<dbReference type="InterPro" id="IPR035952">
    <property type="entry name" value="Rhomboid-like_sf"/>
</dbReference>
<proteinExistence type="inferred from homology"/>
<comment type="similarity">
    <text evidence="2">Belongs to the peptidase S54 family.</text>
</comment>
<keyword evidence="5 8" id="KW-1133">Transmembrane helix</keyword>
<feature type="transmembrane region" description="Helical" evidence="8">
    <location>
        <begin position="350"/>
        <end position="372"/>
    </location>
</feature>
<evidence type="ECO:0000313" key="11">
    <source>
        <dbReference type="Proteomes" id="UP000033483"/>
    </source>
</evidence>
<comment type="caution">
    <text evidence="10">The sequence shown here is derived from an EMBL/GenBank/DDBJ whole genome shotgun (WGS) entry which is preliminary data.</text>
</comment>
<gene>
    <name evidence="10" type="ORF">TD95_002005</name>
</gene>
<dbReference type="GO" id="GO:0004252">
    <property type="term" value="F:serine-type endopeptidase activity"/>
    <property type="evidence" value="ECO:0007669"/>
    <property type="project" value="InterPro"/>
</dbReference>
<accession>A0A0F4ZJU8</accession>
<evidence type="ECO:0000256" key="7">
    <source>
        <dbReference type="SAM" id="Coils"/>
    </source>
</evidence>
<evidence type="ECO:0000256" key="4">
    <source>
        <dbReference type="ARBA" id="ARBA00022801"/>
    </source>
</evidence>
<keyword evidence="11" id="KW-1185">Reference proteome</keyword>
<feature type="transmembrane region" description="Helical" evidence="8">
    <location>
        <begin position="317"/>
        <end position="338"/>
    </location>
</feature>
<dbReference type="EMBL" id="LAEV01000489">
    <property type="protein sequence ID" value="KKA30123.1"/>
    <property type="molecule type" value="Genomic_DNA"/>
</dbReference>
<sequence length="589" mass="64402">MSLFVFPVSSSSATTAVTAAGRLCLRSTFRAVSARPASESPGPRFFSSSTAAHFLSRRPAQHAPLLAPRLRWPAVTAPSALVQRRCLWGDNDVVVMYEMLPRDYKDAVGLPFRVTELSKAETLQIFGPKVPQDAANQLLRILHGRRVAGTLEDPAYRVNTAMYSAKTIAAGLEFLRKTVPVDETINAGLRAQDELEQLERQLAKEEKAKRASAAASASAAPALPEFDPADVEVKPDPVYGYSKFDQIRAHNKARAEVEKQRQEAEEAARPAPEPGTLQEYVQTGNLTVTSPQMKKWMQDAAVSDMEEAPETSKFTRVMPTVTLAALFLAGCVGFALVYEAPLPEARFFVDVRPATACVATIIALNTLVYAGWRIPPLWRFMNRYFIMVMGLPRPVSVILAPFSQNSLSHLIGNMATLYFFGPRLHDDLGRGNFLALYLGCGVMGYVASLLWHPVNVASLGASCAVFGVMSAYFWLHRFDCFKILNLPPDPMEGVPGLVFLAFVIALHLSAAMSSSKHVAKLDLASHWGGILSGIGGVQLMEYYGRTNGHRTKEGRFRRGPATENAAAEVLPSGFKKTESLEILTGEKAQ</sequence>
<feature type="coiled-coil region" evidence="7">
    <location>
        <begin position="181"/>
        <end position="215"/>
    </location>
</feature>
<keyword evidence="6 8" id="KW-0472">Membrane</keyword>
<evidence type="ECO:0000259" key="9">
    <source>
        <dbReference type="Pfam" id="PF01694"/>
    </source>
</evidence>
<feature type="domain" description="Peptidase S54 rhomboid" evidence="9">
    <location>
        <begin position="396"/>
        <end position="534"/>
    </location>
</feature>
<dbReference type="Gene3D" id="1.20.1540.10">
    <property type="entry name" value="Rhomboid-like"/>
    <property type="match status" value="1"/>
</dbReference>
<dbReference type="GO" id="GO:0006465">
    <property type="term" value="P:signal peptide processing"/>
    <property type="evidence" value="ECO:0007669"/>
    <property type="project" value="TreeGrafter"/>
</dbReference>
<dbReference type="GO" id="GO:0016020">
    <property type="term" value="C:membrane"/>
    <property type="evidence" value="ECO:0007669"/>
    <property type="project" value="UniProtKB-SubCell"/>
</dbReference>
<evidence type="ECO:0000313" key="10">
    <source>
        <dbReference type="EMBL" id="KKA30123.1"/>
    </source>
</evidence>
<dbReference type="InterPro" id="IPR050925">
    <property type="entry name" value="Rhomboid_protease_S54"/>
</dbReference>
<evidence type="ECO:0000256" key="5">
    <source>
        <dbReference type="ARBA" id="ARBA00022989"/>
    </source>
</evidence>
<name>A0A0F4ZJU8_9PEZI</name>
<dbReference type="Proteomes" id="UP000033483">
    <property type="component" value="Unassembled WGS sequence"/>
</dbReference>
<protein>
    <recommendedName>
        <fullName evidence="9">Peptidase S54 rhomboid domain-containing protein</fullName>
    </recommendedName>
</protein>
<keyword evidence="3 8" id="KW-0812">Transmembrane</keyword>
<keyword evidence="7" id="KW-0175">Coiled coil</keyword>
<evidence type="ECO:0000256" key="6">
    <source>
        <dbReference type="ARBA" id="ARBA00023136"/>
    </source>
</evidence>
<dbReference type="Pfam" id="PF01694">
    <property type="entry name" value="Rhomboid"/>
    <property type="match status" value="1"/>
</dbReference>
<feature type="transmembrane region" description="Helical" evidence="8">
    <location>
        <begin position="433"/>
        <end position="451"/>
    </location>
</feature>
<comment type="subcellular location">
    <subcellularLocation>
        <location evidence="1">Membrane</location>
        <topology evidence="1">Multi-pass membrane protein</topology>
    </subcellularLocation>
</comment>
<organism evidence="10 11">
    <name type="scientific">Thielaviopsis punctulata</name>
    <dbReference type="NCBI Taxonomy" id="72032"/>
    <lineage>
        <taxon>Eukaryota</taxon>
        <taxon>Fungi</taxon>
        <taxon>Dikarya</taxon>
        <taxon>Ascomycota</taxon>
        <taxon>Pezizomycotina</taxon>
        <taxon>Sordariomycetes</taxon>
        <taxon>Hypocreomycetidae</taxon>
        <taxon>Microascales</taxon>
        <taxon>Ceratocystidaceae</taxon>
        <taxon>Thielaviopsis</taxon>
    </lineage>
</organism>
<reference evidence="10 11" key="1">
    <citation type="submission" date="2015-03" db="EMBL/GenBank/DDBJ databases">
        <authorList>
            <person name="Radwan O."/>
            <person name="Al-Naeli F.A."/>
            <person name="Rendon G.A."/>
            <person name="Fields C."/>
        </authorList>
    </citation>
    <scope>NUCLEOTIDE SEQUENCE [LARGE SCALE GENOMIC DNA]</scope>
    <source>
        <strain evidence="10">CR-DP1</strain>
    </source>
</reference>
<dbReference type="PANTHER" id="PTHR43731:SF14">
    <property type="entry name" value="PRESENILIN-ASSOCIATED RHOMBOID-LIKE PROTEIN, MITOCHONDRIAL"/>
    <property type="match status" value="1"/>
</dbReference>
<feature type="transmembrane region" description="Helical" evidence="8">
    <location>
        <begin position="457"/>
        <end position="475"/>
    </location>
</feature>
<keyword evidence="4" id="KW-0378">Hydrolase</keyword>
<dbReference type="InterPro" id="IPR022764">
    <property type="entry name" value="Peptidase_S54_rhomboid_dom"/>
</dbReference>
<dbReference type="OrthoDB" id="10260614at2759"/>